<accession>A0ABT2XYB9</accession>
<organism evidence="2 3">
    <name type="scientific">Pseudomonas mercuritolerans</name>
    <dbReference type="NCBI Taxonomy" id="2951809"/>
    <lineage>
        <taxon>Bacteria</taxon>
        <taxon>Pseudomonadati</taxon>
        <taxon>Pseudomonadota</taxon>
        <taxon>Gammaproteobacteria</taxon>
        <taxon>Pseudomonadales</taxon>
        <taxon>Pseudomonadaceae</taxon>
        <taxon>Pseudomonas</taxon>
    </lineage>
</organism>
<evidence type="ECO:0000313" key="3">
    <source>
        <dbReference type="Proteomes" id="UP001063475"/>
    </source>
</evidence>
<keyword evidence="3" id="KW-1185">Reference proteome</keyword>
<reference evidence="2" key="1">
    <citation type="submission" date="2022-06" db="EMBL/GenBank/DDBJ databases">
        <title>De novo draft assembly of the Pseudomonas mercurotoleraris sp. nov., isolated from the plants rhizosphere.</title>
        <authorList>
            <person name="Robas M."/>
            <person name="Gonzalez D."/>
            <person name="Fernandez V.M."/>
            <person name="Luna L."/>
            <person name="Provanza A."/>
            <person name="Jimenez P.A."/>
        </authorList>
    </citation>
    <scope>NUCLEOTIDE SEQUENCE</scope>
    <source>
        <strain evidence="2">SAICEUPSM</strain>
    </source>
</reference>
<sequence length="468" mass="51509">MPIKSKSSKSSAVDVSAHQRTSSDSNASGSDTVRVSTDPSMRQTSTHTAESGQGAAHVETMTATAMRSTHVLPISGSSGAGSEAASLAHYLIPSPTALPDADAQGFRVFKGRQYVDLQDGGVVLIGVDAETGLYRAKLPSEAHASGPVLAHDAQTNRWYPLQDYSTDTDGGSAIMPGRSRESSPHSDDDFESALEDVFSESAEAGERFYLASESMPVKPYTTEELEWMRAETPYSFLSNRRGHYNRANNGKYPLRDTAGMPIRIKRMQNKVRLKSGEWYSSEPIKPYIKFGEYEKVAQLYEEKLQWRLFTEADVKVPGERSLIDQSMVVANRRLAKGEAIGVYGGVITPKRFVRRHEQTFATLAGMRFQYGPGHLIPDPLVVLGDNILSRINSNFEYDATGRPVRQAASGYNVEFVSFSIEAQQIMGKDLVTKEFILNGIIASEDIPAGTELRLDYGYSEQQMSLIFS</sequence>
<comment type="caution">
    <text evidence="2">The sequence shown here is derived from an EMBL/GenBank/DDBJ whole genome shotgun (WGS) entry which is preliminary data.</text>
</comment>
<dbReference type="SUPFAM" id="SSF82199">
    <property type="entry name" value="SET domain"/>
    <property type="match status" value="1"/>
</dbReference>
<dbReference type="InterPro" id="IPR046341">
    <property type="entry name" value="SET_dom_sf"/>
</dbReference>
<proteinExistence type="predicted"/>
<dbReference type="Proteomes" id="UP001063475">
    <property type="component" value="Unassembled WGS sequence"/>
</dbReference>
<feature type="compositionally biased region" description="Polar residues" evidence="1">
    <location>
        <begin position="18"/>
        <end position="51"/>
    </location>
</feature>
<feature type="compositionally biased region" description="Basic and acidic residues" evidence="1">
    <location>
        <begin position="178"/>
        <end position="187"/>
    </location>
</feature>
<gene>
    <name evidence="2" type="ORF">ND528_19145</name>
</gene>
<feature type="compositionally biased region" description="Low complexity" evidence="1">
    <location>
        <begin position="1"/>
        <end position="11"/>
    </location>
</feature>
<feature type="region of interest" description="Disordered" evidence="1">
    <location>
        <begin position="1"/>
        <end position="56"/>
    </location>
</feature>
<dbReference type="EMBL" id="JAMSHA010000006">
    <property type="protein sequence ID" value="MCV2223692.1"/>
    <property type="molecule type" value="Genomic_DNA"/>
</dbReference>
<dbReference type="Gene3D" id="2.170.270.10">
    <property type="entry name" value="SET domain"/>
    <property type="match status" value="1"/>
</dbReference>
<dbReference type="RefSeq" id="WP_249121127.1">
    <property type="nucleotide sequence ID" value="NZ_JAMSHA010000006.1"/>
</dbReference>
<name>A0ABT2XYB9_9PSED</name>
<evidence type="ECO:0000256" key="1">
    <source>
        <dbReference type="SAM" id="MobiDB-lite"/>
    </source>
</evidence>
<evidence type="ECO:0000313" key="2">
    <source>
        <dbReference type="EMBL" id="MCV2223692.1"/>
    </source>
</evidence>
<feature type="region of interest" description="Disordered" evidence="1">
    <location>
        <begin position="169"/>
        <end position="191"/>
    </location>
</feature>
<protein>
    <recommendedName>
        <fullName evidence="4">SET domain-containing protein</fullName>
    </recommendedName>
</protein>
<evidence type="ECO:0008006" key="4">
    <source>
        <dbReference type="Google" id="ProtNLM"/>
    </source>
</evidence>